<dbReference type="GO" id="GO:0016877">
    <property type="term" value="F:ligase activity, forming carbon-sulfur bonds"/>
    <property type="evidence" value="ECO:0007669"/>
    <property type="project" value="UniProtKB-ARBA"/>
</dbReference>
<dbReference type="InterPro" id="IPR045851">
    <property type="entry name" value="AMP-bd_C_sf"/>
</dbReference>
<comment type="similarity">
    <text evidence="1">Belongs to the ATP-dependent AMP-binding enzyme family.</text>
</comment>
<feature type="domain" description="AMP-binding enzyme C-terminal" evidence="4">
    <location>
        <begin position="414"/>
        <end position="489"/>
    </location>
</feature>
<dbReference type="Pfam" id="PF13193">
    <property type="entry name" value="AMP-binding_C"/>
    <property type="match status" value="1"/>
</dbReference>
<dbReference type="InterPro" id="IPR025110">
    <property type="entry name" value="AMP-bd_C"/>
</dbReference>
<evidence type="ECO:0000256" key="1">
    <source>
        <dbReference type="ARBA" id="ARBA00006432"/>
    </source>
</evidence>
<dbReference type="InterPro" id="IPR050237">
    <property type="entry name" value="ATP-dep_AMP-bd_enzyme"/>
</dbReference>
<organism evidence="5">
    <name type="scientific">freshwater metagenome</name>
    <dbReference type="NCBI Taxonomy" id="449393"/>
    <lineage>
        <taxon>unclassified sequences</taxon>
        <taxon>metagenomes</taxon>
        <taxon>ecological metagenomes</taxon>
    </lineage>
</organism>
<dbReference type="Gene3D" id="3.40.50.12780">
    <property type="entry name" value="N-terminal domain of ligase-like"/>
    <property type="match status" value="1"/>
</dbReference>
<name>A0A6J7HU78_9ZZZZ</name>
<feature type="domain" description="AMP-dependent synthetase/ligase" evidence="3">
    <location>
        <begin position="9"/>
        <end position="365"/>
    </location>
</feature>
<dbReference type="AlphaFoldDB" id="A0A6J7HU78"/>
<dbReference type="PROSITE" id="PS00455">
    <property type="entry name" value="AMP_BINDING"/>
    <property type="match status" value="1"/>
</dbReference>
<evidence type="ECO:0000259" key="4">
    <source>
        <dbReference type="Pfam" id="PF13193"/>
    </source>
</evidence>
<dbReference type="PANTHER" id="PTHR43767">
    <property type="entry name" value="LONG-CHAIN-FATTY-ACID--COA LIGASE"/>
    <property type="match status" value="1"/>
</dbReference>
<dbReference type="InterPro" id="IPR020845">
    <property type="entry name" value="AMP-binding_CS"/>
</dbReference>
<dbReference type="PANTHER" id="PTHR43767:SF7">
    <property type="entry name" value="MEDIUM_LONG-CHAIN-FATTY-ACID--COA LIGASE FADD8"/>
    <property type="match status" value="1"/>
</dbReference>
<protein>
    <submittedName>
        <fullName evidence="5">Unannotated protein</fullName>
    </submittedName>
</protein>
<dbReference type="FunFam" id="3.30.300.30:FF:000008">
    <property type="entry name" value="2,3-dihydroxybenzoate-AMP ligase"/>
    <property type="match status" value="1"/>
</dbReference>
<dbReference type="Gene3D" id="3.30.300.30">
    <property type="match status" value="1"/>
</dbReference>
<evidence type="ECO:0000313" key="5">
    <source>
        <dbReference type="EMBL" id="CAB4921233.1"/>
    </source>
</evidence>
<dbReference type="Pfam" id="PF00501">
    <property type="entry name" value="AMP-binding"/>
    <property type="match status" value="1"/>
</dbReference>
<dbReference type="InterPro" id="IPR042099">
    <property type="entry name" value="ANL_N_sf"/>
</dbReference>
<gene>
    <name evidence="5" type="ORF">UFOPK3610_01424</name>
</gene>
<keyword evidence="2" id="KW-0436">Ligase</keyword>
<evidence type="ECO:0000259" key="3">
    <source>
        <dbReference type="Pfam" id="PF00501"/>
    </source>
</evidence>
<dbReference type="InterPro" id="IPR000873">
    <property type="entry name" value="AMP-dep_synth/lig_dom"/>
</dbReference>
<reference evidence="5" key="1">
    <citation type="submission" date="2020-05" db="EMBL/GenBank/DDBJ databases">
        <authorList>
            <person name="Chiriac C."/>
            <person name="Salcher M."/>
            <person name="Ghai R."/>
            <person name="Kavagutti S V."/>
        </authorList>
    </citation>
    <scope>NUCLEOTIDE SEQUENCE</scope>
</reference>
<dbReference type="EMBL" id="CAFBMR010000066">
    <property type="protein sequence ID" value="CAB4921233.1"/>
    <property type="molecule type" value="Genomic_DNA"/>
</dbReference>
<dbReference type="SUPFAM" id="SSF56801">
    <property type="entry name" value="Acetyl-CoA synthetase-like"/>
    <property type="match status" value="1"/>
</dbReference>
<proteinExistence type="inferred from homology"/>
<accession>A0A6J7HU78</accession>
<sequence length="503" mass="54395">MNLAQTLRASALAVPSRPAIIVDDVVDCSYSQFADRVAARAGDLVSHSGVQPGDRVGLFMTNRPDYLEALYAIWWAGAVAVPLNSMMHPREAIALLDDCKARVCLVSPDLAEGMLSEAPNPSVIRVIDQKELLDARKAETIGCSTATTSDDAWIFYTSGTTGKPKGAQLTHSNLFAMAVAYLADTEWVDDRSGLLHIALQSHASGLFALPFVARGAAQVVPTSTDPTAIAQLLTVHDRLSFFAPPLLMRRLAVSPQIQAAPLERMGTLLVGAAPVYAEDLRLALGTFGPRIWNGYGQGETPCTITAMGQRQMAAAAAAGDDVLLSSVGVPRVGIEVKIMQDDVEVSDGDVGEVCVRGETVMRGYLDRPEETAESLRGGWLHTGDLGRWERGHLQLLDRSKDMVISGGSNIYPREIEDLLLQEPTVAEVAVIGLPDPEWGERVVAIIVTEPGCSLDAERLDAFCLESMARYKRPKEYLQVDSLPRNGAGKVLKRELREQLQAKE</sequence>
<evidence type="ECO:0000256" key="2">
    <source>
        <dbReference type="ARBA" id="ARBA00022598"/>
    </source>
</evidence>